<dbReference type="AlphaFoldDB" id="K1Y3G3"/>
<reference evidence="1 2" key="1">
    <citation type="journal article" date="2012" name="BMC Genomics">
        <title>Sequencing the genome of Marssonina brunnea reveals fungus-poplar co-evolution.</title>
        <authorList>
            <person name="Zhu S."/>
            <person name="Cao Y.-Z."/>
            <person name="Jiang C."/>
            <person name="Tan B.-Y."/>
            <person name="Wang Z."/>
            <person name="Feng S."/>
            <person name="Zhang L."/>
            <person name="Su X.-H."/>
            <person name="Brejova B."/>
            <person name="Vinar T."/>
            <person name="Xu M."/>
            <person name="Wang M.-X."/>
            <person name="Zhang S.-G."/>
            <person name="Huang M.-R."/>
            <person name="Wu R."/>
            <person name="Zhou Y."/>
        </authorList>
    </citation>
    <scope>NUCLEOTIDE SEQUENCE [LARGE SCALE GENOMIC DNA]</scope>
    <source>
        <strain evidence="1 2">MB_m1</strain>
    </source>
</reference>
<name>K1Y3G3_MARBU</name>
<evidence type="ECO:0000313" key="2">
    <source>
        <dbReference type="Proteomes" id="UP000006753"/>
    </source>
</evidence>
<organism evidence="1 2">
    <name type="scientific">Marssonina brunnea f. sp. multigermtubi (strain MB_m1)</name>
    <name type="common">Marssonina leaf spot fungus</name>
    <dbReference type="NCBI Taxonomy" id="1072389"/>
    <lineage>
        <taxon>Eukaryota</taxon>
        <taxon>Fungi</taxon>
        <taxon>Dikarya</taxon>
        <taxon>Ascomycota</taxon>
        <taxon>Pezizomycotina</taxon>
        <taxon>Leotiomycetes</taxon>
        <taxon>Helotiales</taxon>
        <taxon>Drepanopezizaceae</taxon>
        <taxon>Drepanopeziza</taxon>
    </lineage>
</organism>
<evidence type="ECO:0000313" key="1">
    <source>
        <dbReference type="EMBL" id="EKD19684.1"/>
    </source>
</evidence>
<dbReference type="EMBL" id="JH921430">
    <property type="protein sequence ID" value="EKD19684.1"/>
    <property type="molecule type" value="Genomic_DNA"/>
</dbReference>
<dbReference type="InParanoid" id="K1Y3G3"/>
<dbReference type="KEGG" id="mbe:MBM_01636"/>
<keyword evidence="2" id="KW-1185">Reference proteome</keyword>
<accession>K1Y3G3</accession>
<dbReference type="Proteomes" id="UP000006753">
    <property type="component" value="Unassembled WGS sequence"/>
</dbReference>
<proteinExistence type="predicted"/>
<gene>
    <name evidence="1" type="ORF">MBM_01636</name>
</gene>
<dbReference type="HOGENOM" id="CLU_1299953_0_0_1"/>
<sequence length="212" mass="23124">MAEDIYFTAPVGFPAVHYLLAAPAPPYYATFRCIVRRAPVLARVSVLNPARSACMEAISVSACGFEYRDLSYEGREEALHDAGVERRGVEAFGDVYRSAWLKFWAQIVFFLRSSLEFEFACGDLDRLELGVKASESVAGGRASSGQPTWWSQSPLSSFKSPSASALIMLSAESILEDPVQKGIAQTHAQVTITAVQASPAFIDWPIPDPKAK</sequence>
<protein>
    <submittedName>
        <fullName evidence="1">Uncharacterized protein</fullName>
    </submittedName>
</protein>